<keyword evidence="1" id="KW-1133">Transmembrane helix</keyword>
<name>A0A174ZL49_9FIRM</name>
<evidence type="ECO:0000313" key="2">
    <source>
        <dbReference type="EMBL" id="CUQ84691.1"/>
    </source>
</evidence>
<evidence type="ECO:0000313" key="3">
    <source>
        <dbReference type="Proteomes" id="UP000095662"/>
    </source>
</evidence>
<keyword evidence="1" id="KW-0472">Membrane</keyword>
<accession>A0A174ZL49</accession>
<evidence type="ECO:0000256" key="1">
    <source>
        <dbReference type="SAM" id="Phobius"/>
    </source>
</evidence>
<dbReference type="EMBL" id="CZBY01000006">
    <property type="protein sequence ID" value="CUQ84691.1"/>
    <property type="molecule type" value="Genomic_DNA"/>
</dbReference>
<dbReference type="STRING" id="39492.ERS852540_00956"/>
<proteinExistence type="predicted"/>
<dbReference type="Proteomes" id="UP000095662">
    <property type="component" value="Unassembled WGS sequence"/>
</dbReference>
<feature type="transmembrane region" description="Helical" evidence="1">
    <location>
        <begin position="94"/>
        <end position="114"/>
    </location>
</feature>
<dbReference type="AlphaFoldDB" id="A0A174ZL49"/>
<feature type="transmembrane region" description="Helical" evidence="1">
    <location>
        <begin position="159"/>
        <end position="178"/>
    </location>
</feature>
<protein>
    <submittedName>
        <fullName evidence="2">Predicted membrane protein</fullName>
    </submittedName>
</protein>
<reference evidence="2 3" key="1">
    <citation type="submission" date="2015-09" db="EMBL/GenBank/DDBJ databases">
        <authorList>
            <consortium name="Pathogen Informatics"/>
        </authorList>
    </citation>
    <scope>NUCLEOTIDE SEQUENCE [LARGE SCALE GENOMIC DNA]</scope>
    <source>
        <strain evidence="2 3">2789STDY5834928</strain>
    </source>
</reference>
<gene>
    <name evidence="2" type="ORF">ERS852540_00956</name>
</gene>
<sequence>MTYNTKAEFMAALKSLAEKYSLSFGEMEEDFERHFSEGEENGETESEICAKLGDPVEIVKEYVGENSENVQSSNSNEQNITAGVNRVDSNTGKISGGMITGVILLDLFVLDWALPTLASLVIVYIAVAFAFIVSGVASIISVILPFVSDSVTALLFGRMFNVFAGMVILGLGGIMAAFTPNVIKGFAGVIKAAARLHVRAFAGRKAGF</sequence>
<feature type="transmembrane region" description="Helical" evidence="1">
    <location>
        <begin position="120"/>
        <end position="147"/>
    </location>
</feature>
<organism evidence="2 3">
    <name type="scientific">[Eubacterium] siraeum</name>
    <dbReference type="NCBI Taxonomy" id="39492"/>
    <lineage>
        <taxon>Bacteria</taxon>
        <taxon>Bacillati</taxon>
        <taxon>Bacillota</taxon>
        <taxon>Clostridia</taxon>
        <taxon>Eubacteriales</taxon>
        <taxon>Oscillospiraceae</taxon>
        <taxon>Oscillospiraceae incertae sedis</taxon>
    </lineage>
</organism>
<keyword evidence="1" id="KW-0812">Transmembrane</keyword>